<proteinExistence type="predicted"/>
<dbReference type="AlphaFoldDB" id="A0A7S4PR99"/>
<protein>
    <submittedName>
        <fullName evidence="1">Uncharacterized protein</fullName>
    </submittedName>
</protein>
<gene>
    <name evidence="1" type="ORF">GTHE00462_LOCUS40643</name>
</gene>
<dbReference type="EMBL" id="HBKN01052068">
    <property type="protein sequence ID" value="CAE2342778.1"/>
    <property type="molecule type" value="Transcribed_RNA"/>
</dbReference>
<sequence length="133" mass="15340">MFIFWLNVIQPCGKFVISLLFVDLEWFKTRELVSWWCLRSILLSLLQFGSNRMFQFSLLAQTRQSLLSIGFPDAAAAHRTDAYWEHPEESTTPSHDGQGTGSDFFGTVWHPSFGYVNNCDGGRSHTYCDYMQQ</sequence>
<name>A0A7S4PR99_GUITH</name>
<evidence type="ECO:0000313" key="1">
    <source>
        <dbReference type="EMBL" id="CAE2342778.1"/>
    </source>
</evidence>
<reference evidence="1" key="1">
    <citation type="submission" date="2021-01" db="EMBL/GenBank/DDBJ databases">
        <authorList>
            <person name="Corre E."/>
            <person name="Pelletier E."/>
            <person name="Niang G."/>
            <person name="Scheremetjew M."/>
            <person name="Finn R."/>
            <person name="Kale V."/>
            <person name="Holt S."/>
            <person name="Cochrane G."/>
            <person name="Meng A."/>
            <person name="Brown T."/>
            <person name="Cohen L."/>
        </authorList>
    </citation>
    <scope>NUCLEOTIDE SEQUENCE</scope>
    <source>
        <strain evidence="1">CCMP 2712</strain>
    </source>
</reference>
<organism evidence="1">
    <name type="scientific">Guillardia theta</name>
    <name type="common">Cryptophyte</name>
    <name type="synonym">Cryptomonas phi</name>
    <dbReference type="NCBI Taxonomy" id="55529"/>
    <lineage>
        <taxon>Eukaryota</taxon>
        <taxon>Cryptophyceae</taxon>
        <taxon>Pyrenomonadales</taxon>
        <taxon>Geminigeraceae</taxon>
        <taxon>Guillardia</taxon>
    </lineage>
</organism>
<accession>A0A7S4PR99</accession>